<evidence type="ECO:0000313" key="3">
    <source>
        <dbReference type="Proteomes" id="UP001497453"/>
    </source>
</evidence>
<feature type="transmembrane region" description="Helical" evidence="1">
    <location>
        <begin position="102"/>
        <end position="128"/>
    </location>
</feature>
<feature type="transmembrane region" description="Helical" evidence="1">
    <location>
        <begin position="134"/>
        <end position="155"/>
    </location>
</feature>
<keyword evidence="1" id="KW-0472">Membrane</keyword>
<dbReference type="EMBL" id="OZ037949">
    <property type="protein sequence ID" value="CAL1710640.1"/>
    <property type="molecule type" value="Genomic_DNA"/>
</dbReference>
<keyword evidence="1" id="KW-1133">Transmembrane helix</keyword>
<gene>
    <name evidence="2" type="ORF">GFSPODELE1_LOCUS7924</name>
</gene>
<reference evidence="3" key="1">
    <citation type="submission" date="2024-04" db="EMBL/GenBank/DDBJ databases">
        <authorList>
            <person name="Shaw F."/>
            <person name="Minotto A."/>
        </authorList>
    </citation>
    <scope>NUCLEOTIDE SEQUENCE [LARGE SCALE GENOMIC DNA]</scope>
</reference>
<organism evidence="2 3">
    <name type="scientific">Somion occarium</name>
    <dbReference type="NCBI Taxonomy" id="3059160"/>
    <lineage>
        <taxon>Eukaryota</taxon>
        <taxon>Fungi</taxon>
        <taxon>Dikarya</taxon>
        <taxon>Basidiomycota</taxon>
        <taxon>Agaricomycotina</taxon>
        <taxon>Agaricomycetes</taxon>
        <taxon>Polyporales</taxon>
        <taxon>Cerrenaceae</taxon>
        <taxon>Somion</taxon>
    </lineage>
</organism>
<keyword evidence="1" id="KW-0812">Transmembrane</keyword>
<feature type="transmembrane region" description="Helical" evidence="1">
    <location>
        <begin position="167"/>
        <end position="191"/>
    </location>
</feature>
<sequence length="193" mass="19817">MLFTKVLYPLLAVVGIASIAFASPIAEPAPAEIESRQTASALSALQSLQSAVAPIVTQLNQAAATGQDPTPLLNELRTVFTSSTSDIKKIPRKSVAKADVTAVVSISLNIFLDIILVLGKFSIINVILSANIDVFLNAFLSALDVASPGVAAQIGKGIPSSHFGLLVVLRLVAVINILGLGGLLGGLLGIIGL</sequence>
<evidence type="ECO:0000313" key="2">
    <source>
        <dbReference type="EMBL" id="CAL1710640.1"/>
    </source>
</evidence>
<protein>
    <submittedName>
        <fullName evidence="2">Uncharacterized protein</fullName>
    </submittedName>
</protein>
<accession>A0ABP1DSC1</accession>
<keyword evidence="3" id="KW-1185">Reference proteome</keyword>
<evidence type="ECO:0000256" key="1">
    <source>
        <dbReference type="SAM" id="Phobius"/>
    </source>
</evidence>
<feature type="transmembrane region" description="Helical" evidence="1">
    <location>
        <begin position="6"/>
        <end position="26"/>
    </location>
</feature>
<name>A0ABP1DSC1_9APHY</name>
<proteinExistence type="predicted"/>
<dbReference type="Proteomes" id="UP001497453">
    <property type="component" value="Chromosome 6"/>
</dbReference>